<dbReference type="RefSeq" id="WP_279448322.1">
    <property type="nucleotide sequence ID" value="NZ_JAZBJM010000006.1"/>
</dbReference>
<protein>
    <recommendedName>
        <fullName evidence="5">DUF4412 domain-containing protein</fullName>
    </recommendedName>
</protein>
<evidence type="ECO:0008006" key="5">
    <source>
        <dbReference type="Google" id="ProtNLM"/>
    </source>
</evidence>
<dbReference type="EMBL" id="JBANCF010000006">
    <property type="protein sequence ID" value="MEM0573737.1"/>
    <property type="molecule type" value="Genomic_DNA"/>
</dbReference>
<dbReference type="Proteomes" id="UP001390963">
    <property type="component" value="Unassembled WGS sequence"/>
</dbReference>
<dbReference type="AlphaFoldDB" id="A0AB35YYZ2"/>
<sequence length="228" mass="25536">MKQLIATTVFIIISQFVFAQNFTGSFDLVIGPENPDVNSRSDTLSFFFGENKKALIIHARGNQPDLRLVFSPKDSTITGLFIVNEKKGGYILPMNKKYWPSMDYALRDYGTGPRKQLNTANEQKEINGYLCNKMVCSFDKLEATFWIANEIELSLVQVLAYQTVGAGKDDSAVEMLANCGIQGFSMLAKIHVRERKDPVLLSILNLNDTFDDAIFSTEGHTLADMTEQ</sequence>
<dbReference type="EMBL" id="JAZBJM010000006">
    <property type="protein sequence ID" value="MEM0518667.1"/>
    <property type="molecule type" value="Genomic_DNA"/>
</dbReference>
<evidence type="ECO:0000313" key="1">
    <source>
        <dbReference type="EMBL" id="MEM0518667.1"/>
    </source>
</evidence>
<evidence type="ECO:0000313" key="2">
    <source>
        <dbReference type="EMBL" id="MEM0573737.1"/>
    </source>
</evidence>
<evidence type="ECO:0000313" key="4">
    <source>
        <dbReference type="Proteomes" id="UP001390963"/>
    </source>
</evidence>
<organism evidence="1 3">
    <name type="scientific">Aequorivita flava</name>
    <dbReference type="NCBI Taxonomy" id="3114371"/>
    <lineage>
        <taxon>Bacteria</taxon>
        <taxon>Pseudomonadati</taxon>
        <taxon>Bacteroidota</taxon>
        <taxon>Flavobacteriia</taxon>
        <taxon>Flavobacteriales</taxon>
        <taxon>Flavobacteriaceae</taxon>
        <taxon>Aequorivita</taxon>
    </lineage>
</organism>
<proteinExistence type="predicted"/>
<evidence type="ECO:0000313" key="3">
    <source>
        <dbReference type="Proteomes" id="UP001388259"/>
    </source>
</evidence>
<name>A0AB35YYZ2_9FLAO</name>
<comment type="caution">
    <text evidence="1">The sequence shown here is derived from an EMBL/GenBank/DDBJ whole genome shotgun (WGS) entry which is preliminary data.</text>
</comment>
<gene>
    <name evidence="2" type="ORF">VZD24_09430</name>
    <name evidence="1" type="ORF">VZD85_09915</name>
</gene>
<accession>A0AB35YYZ2</accession>
<dbReference type="Proteomes" id="UP001388259">
    <property type="component" value="Unassembled WGS sequence"/>
</dbReference>
<reference evidence="1 4" key="1">
    <citation type="submission" date="2024-01" db="EMBL/GenBank/DDBJ databases">
        <title>Aequorivita flavus sp. nov., isolated from deep-sea sediment.</title>
        <authorList>
            <person name="Chen X."/>
        </authorList>
    </citation>
    <scope>NUCLEOTIDE SEQUENCE</scope>
    <source>
        <strain evidence="1">MCCC 1A16923</strain>
        <strain evidence="2 4">MCCC 1A16935</strain>
    </source>
</reference>
<keyword evidence="4" id="KW-1185">Reference proteome</keyword>